<organism evidence="1 2">
    <name type="scientific">Tistrella mobilis (strain KA081020-065)</name>
    <dbReference type="NCBI Taxonomy" id="1110502"/>
    <lineage>
        <taxon>Bacteria</taxon>
        <taxon>Pseudomonadati</taxon>
        <taxon>Pseudomonadota</taxon>
        <taxon>Alphaproteobacteria</taxon>
        <taxon>Geminicoccales</taxon>
        <taxon>Geminicoccaceae</taxon>
        <taxon>Tistrella</taxon>
    </lineage>
</organism>
<dbReference type="AlphaFoldDB" id="I3TJN2"/>
<sequence length="381" mass="42473">MDAVQRQAAAGTYENPKVWGNDAQKGDIFVVRPSDADNNHIYAAGDFMIAQFDGSSQGRYYPAWGENNADWQHAWSGLSDFRIVFETGATSGSIYGNGLNQIGVRIYFTPIDVNSTVVPLSPAVLARTSITLLDYTTAQSLPSGWAYGTSVNQFHTLPEGQNAVARFAQFVQEVTTYYVTCATDARSRAITIGSKITLPDGGYALNADQHFSAPAGNFKYSVALRALTPIFYNSSNTRLDREDTANGKDWDQDNYYFTITEQGCYIIRSDISGAPSGPSNWSIISKDKHPNWHYIWQFGPENTAYISQIGINIRYNQRRNAVCLTRLHSSSYNSGYDNWYYETRFTIYDQYGNSGLFSAVRNESDWGNTIWVAEGNHTSKG</sequence>
<evidence type="ECO:0000313" key="2">
    <source>
        <dbReference type="Proteomes" id="UP000005258"/>
    </source>
</evidence>
<dbReference type="RefSeq" id="WP_014744649.1">
    <property type="nucleotide sequence ID" value="NC_017956.1"/>
</dbReference>
<proteinExistence type="predicted"/>
<keyword evidence="2" id="KW-1185">Reference proteome</keyword>
<name>I3TJN2_TISMK</name>
<protein>
    <submittedName>
        <fullName evidence="1">Uncharacterized protein</fullName>
    </submittedName>
</protein>
<gene>
    <name evidence="1" type="ordered locus">TMO_1131</name>
</gene>
<dbReference type="Proteomes" id="UP000005258">
    <property type="component" value="Chromosome"/>
</dbReference>
<dbReference type="EMBL" id="CP003236">
    <property type="protein sequence ID" value="AFK52970.1"/>
    <property type="molecule type" value="Genomic_DNA"/>
</dbReference>
<evidence type="ECO:0000313" key="1">
    <source>
        <dbReference type="EMBL" id="AFK52970.1"/>
    </source>
</evidence>
<dbReference type="HOGENOM" id="CLU_725482_0_0_5"/>
<accession>I3TJN2</accession>
<dbReference type="KEGG" id="tmo:TMO_1131"/>
<reference evidence="1 2" key="1">
    <citation type="journal article" date="2012" name="J. Am. Chem. Soc.">
        <title>Bacterial biosynthesis and maturation of the didemnin anti-cancer agents.</title>
        <authorList>
            <person name="Xu Y."/>
            <person name="Kersten R.D."/>
            <person name="Nam S.J."/>
            <person name="Lu L."/>
            <person name="Al-Suwailem A.M."/>
            <person name="Zheng H."/>
            <person name="Fenical W."/>
            <person name="Dorrestein P.C."/>
            <person name="Moore B.S."/>
            <person name="Qian P.Y."/>
        </authorList>
    </citation>
    <scope>NUCLEOTIDE SEQUENCE [LARGE SCALE GENOMIC DNA]</scope>
    <source>
        <strain evidence="1 2">KA081020-065</strain>
    </source>
</reference>